<evidence type="ECO:0000313" key="2">
    <source>
        <dbReference type="Proteomes" id="UP000821865"/>
    </source>
</evidence>
<gene>
    <name evidence="1" type="ORF">HPB49_005354</name>
</gene>
<sequence>MGDGGPPRPPDKETPAAVALSVGNRDITDYRLPDSSDSSTAAEMESDTDYTLVQSCHLKRKLRRTSAGSDSTHKSRCDEWVFSVGCTPTTAGTNLNSLNRQSLTKFFDRIASGHVREIRINARKNILTVDVSSQAVLEALKSIEVVGNIPVRSFLAYGNDTCTGVVSDVDIDIKDEDLRSLLSSTFLATPDLPDQALSTELEVFGKVLGISEECVPGFSSVGTGNRRIRMEMARPVPNLLRVESQLVIQTMSAEELNLLSGLWKMLMIVDCEHGWPVRNLMTWCCPLVNASYLEPDAEGRFRRFVRERPSFFEYDSKLDSVRVAKNSPHAAIERCLVKYLTLQILGGHCDVGAEASDRCQSALPNYMAAHLNTIYGGSLRLFCKAHPSDFTLDSNGTHLVRLTVGCRERIMASYRREGDLVYFFVDLLHKIGATMEKPCPGHTLRSYLDFMRSNDRRLLFENYRDNLDVFFLLNPANFGMTRAENGSVYLRNRDPHYAAALFLRQHLQIQGTSVVSLKELVFRAKYTSSPVTQYLFGARTAERTVRKLVWGHPALFHINETGNKLRLRIKCPSGRRWNSDAELLAVAHFIHILKDIGATSPSRAICFNYIICAASAAPPKCKGYLVTVYPRLEVIGLFHLHPSIFDLSSVNRVSLHTKDAPETLPTKLRSEQQIEKQAVEFAAKLIKYVCRLTPELFRSCTEGLPRDVRQYCEAPVKGRLQSIIESGRAVLATNVPRTVISATSEASTQTATAPTSLPLMCQPAKEAAKNNKQIHRNNQKTTTEVFSPSVEAGSTIEAMNKSDSATHDQEGEASSSLPR</sequence>
<reference evidence="1" key="1">
    <citation type="submission" date="2020-05" db="EMBL/GenBank/DDBJ databases">
        <title>Large-scale comparative analyses of tick genomes elucidate their genetic diversity and vector capacities.</title>
        <authorList>
            <person name="Jia N."/>
            <person name="Wang J."/>
            <person name="Shi W."/>
            <person name="Du L."/>
            <person name="Sun Y."/>
            <person name="Zhan W."/>
            <person name="Jiang J."/>
            <person name="Wang Q."/>
            <person name="Zhang B."/>
            <person name="Ji P."/>
            <person name="Sakyi L.B."/>
            <person name="Cui X."/>
            <person name="Yuan T."/>
            <person name="Jiang B."/>
            <person name="Yang W."/>
            <person name="Lam T.T.-Y."/>
            <person name="Chang Q."/>
            <person name="Ding S."/>
            <person name="Wang X."/>
            <person name="Zhu J."/>
            <person name="Ruan X."/>
            <person name="Zhao L."/>
            <person name="Wei J."/>
            <person name="Que T."/>
            <person name="Du C."/>
            <person name="Cheng J."/>
            <person name="Dai P."/>
            <person name="Han X."/>
            <person name="Huang E."/>
            <person name="Gao Y."/>
            <person name="Liu J."/>
            <person name="Shao H."/>
            <person name="Ye R."/>
            <person name="Li L."/>
            <person name="Wei W."/>
            <person name="Wang X."/>
            <person name="Wang C."/>
            <person name="Yang T."/>
            <person name="Huo Q."/>
            <person name="Li W."/>
            <person name="Guo W."/>
            <person name="Chen H."/>
            <person name="Zhou L."/>
            <person name="Ni X."/>
            <person name="Tian J."/>
            <person name="Zhou Y."/>
            <person name="Sheng Y."/>
            <person name="Liu T."/>
            <person name="Pan Y."/>
            <person name="Xia L."/>
            <person name="Li J."/>
            <person name="Zhao F."/>
            <person name="Cao W."/>
        </authorList>
    </citation>
    <scope>NUCLEOTIDE SEQUENCE</scope>
    <source>
        <strain evidence="1">Dsil-2018</strain>
    </source>
</reference>
<comment type="caution">
    <text evidence="1">The sequence shown here is derived from an EMBL/GenBank/DDBJ whole genome shotgun (WGS) entry which is preliminary data.</text>
</comment>
<dbReference type="EMBL" id="CM023470">
    <property type="protein sequence ID" value="KAH7978361.1"/>
    <property type="molecule type" value="Genomic_DNA"/>
</dbReference>
<keyword evidence="2" id="KW-1185">Reference proteome</keyword>
<evidence type="ECO:0000313" key="1">
    <source>
        <dbReference type="EMBL" id="KAH7978361.1"/>
    </source>
</evidence>
<dbReference type="Proteomes" id="UP000821865">
    <property type="component" value="Chromosome 1"/>
</dbReference>
<name>A0ACB8DVI3_DERSI</name>
<protein>
    <submittedName>
        <fullName evidence="1">Uncharacterized protein</fullName>
    </submittedName>
</protein>
<organism evidence="1 2">
    <name type="scientific">Dermacentor silvarum</name>
    <name type="common">Tick</name>
    <dbReference type="NCBI Taxonomy" id="543639"/>
    <lineage>
        <taxon>Eukaryota</taxon>
        <taxon>Metazoa</taxon>
        <taxon>Ecdysozoa</taxon>
        <taxon>Arthropoda</taxon>
        <taxon>Chelicerata</taxon>
        <taxon>Arachnida</taxon>
        <taxon>Acari</taxon>
        <taxon>Parasitiformes</taxon>
        <taxon>Ixodida</taxon>
        <taxon>Ixodoidea</taxon>
        <taxon>Ixodidae</taxon>
        <taxon>Rhipicephalinae</taxon>
        <taxon>Dermacentor</taxon>
    </lineage>
</organism>
<proteinExistence type="predicted"/>
<accession>A0ACB8DVI3</accession>